<dbReference type="VEuPathDB" id="VectorBase:LOC119179755"/>
<dbReference type="Pfam" id="PF02098">
    <property type="entry name" value="His_binding"/>
    <property type="match status" value="1"/>
</dbReference>
<evidence type="ECO:0000256" key="1">
    <source>
        <dbReference type="SAM" id="SignalP"/>
    </source>
</evidence>
<keyword evidence="1" id="KW-0732">Signal</keyword>
<dbReference type="GO" id="GO:0030682">
    <property type="term" value="P:symbiont-mediated perturbation of host defenses"/>
    <property type="evidence" value="ECO:0007669"/>
    <property type="project" value="InterPro"/>
</dbReference>
<reference evidence="2" key="1">
    <citation type="submission" date="2019-09" db="EMBL/GenBank/DDBJ databases">
        <title>Organ-specific transcriptomic study of the physiology of the cattle tick, Rhipicephalus microplus.</title>
        <authorList>
            <person name="Tirloni L."/>
            <person name="Braz G."/>
            <person name="Gandara A.C.P."/>
            <person name="Sabadin G.A."/>
            <person name="da Silva R.M."/>
            <person name="Guizzo M.G."/>
            <person name="Machado J.A."/>
            <person name="Costa E.P."/>
            <person name="Gomes H.F."/>
            <person name="Moraes J."/>
            <person name="Mota M.B.S."/>
            <person name="Mesquita R.D."/>
            <person name="Alvarenga P.H."/>
            <person name="Alves F."/>
            <person name="Seixas A."/>
            <person name="da Fonseca R.N."/>
            <person name="Fogaca A."/>
            <person name="Logullo C."/>
            <person name="Tanaka A."/>
            <person name="Daffre S."/>
            <person name="Termignoni C."/>
            <person name="Vaz I.S.Jr."/>
            <person name="Oliveira P.L."/>
            <person name="Ribeiro J.M."/>
        </authorList>
    </citation>
    <scope>NUCLEOTIDE SEQUENCE</scope>
    <source>
        <strain evidence="2">Porto Alegre</strain>
    </source>
</reference>
<dbReference type="AlphaFoldDB" id="A0A6M2CRJ1"/>
<dbReference type="EMBL" id="GHWJ01003498">
    <property type="protein sequence ID" value="NOV36235.1"/>
    <property type="molecule type" value="Transcribed_RNA"/>
</dbReference>
<name>A0A6M2CRJ1_RHIMP</name>
<accession>A0A6M2CRJ1</accession>
<feature type="signal peptide" evidence="1">
    <location>
        <begin position="1"/>
        <end position="21"/>
    </location>
</feature>
<dbReference type="Gene3D" id="2.40.128.20">
    <property type="match status" value="1"/>
</dbReference>
<sequence length="185" mass="20831">MRMHTFTLALTVVWIANTGLGKLGAPGGPQKLPYHEPDAFQVITQYEDAVAISDSDNDTIFDCLASHRMAVNYEARTATYAWNFKEVNGPPRPEMLFKMTQGPTPGTIHMIVGNDPSVRECKLYYADENCVVADMEYNGHQCILWIRRRLKDTVPQVCKEEFVDTCGVVIAPHRRDLCDDGEGDY</sequence>
<dbReference type="InterPro" id="IPR002970">
    <property type="entry name" value="Tick_his-bd"/>
</dbReference>
<protein>
    <submittedName>
        <fullName evidence="2">Putative lipocalin-5 1</fullName>
    </submittedName>
</protein>
<feature type="chain" id="PRO_5026891309" evidence="1">
    <location>
        <begin position="22"/>
        <end position="185"/>
    </location>
</feature>
<dbReference type="InterPro" id="IPR012674">
    <property type="entry name" value="Calycin"/>
</dbReference>
<evidence type="ECO:0000313" key="2">
    <source>
        <dbReference type="EMBL" id="NOV36235.1"/>
    </source>
</evidence>
<dbReference type="GO" id="GO:0043176">
    <property type="term" value="F:amine binding"/>
    <property type="evidence" value="ECO:0007669"/>
    <property type="project" value="InterPro"/>
</dbReference>
<dbReference type="SUPFAM" id="SSF50814">
    <property type="entry name" value="Lipocalins"/>
    <property type="match status" value="1"/>
</dbReference>
<proteinExistence type="predicted"/>
<organism evidence="2">
    <name type="scientific">Rhipicephalus microplus</name>
    <name type="common">Cattle tick</name>
    <name type="synonym">Boophilus microplus</name>
    <dbReference type="NCBI Taxonomy" id="6941"/>
    <lineage>
        <taxon>Eukaryota</taxon>
        <taxon>Metazoa</taxon>
        <taxon>Ecdysozoa</taxon>
        <taxon>Arthropoda</taxon>
        <taxon>Chelicerata</taxon>
        <taxon>Arachnida</taxon>
        <taxon>Acari</taxon>
        <taxon>Parasitiformes</taxon>
        <taxon>Ixodida</taxon>
        <taxon>Ixodoidea</taxon>
        <taxon>Ixodidae</taxon>
        <taxon>Rhipicephalinae</taxon>
        <taxon>Rhipicephalus</taxon>
        <taxon>Boophilus</taxon>
    </lineage>
</organism>